<feature type="transmembrane region" description="Helical" evidence="1">
    <location>
        <begin position="151"/>
        <end position="170"/>
    </location>
</feature>
<evidence type="ECO:0008006" key="4">
    <source>
        <dbReference type="Google" id="ProtNLM"/>
    </source>
</evidence>
<keyword evidence="3" id="KW-1185">Reference proteome</keyword>
<feature type="transmembrane region" description="Helical" evidence="1">
    <location>
        <begin position="99"/>
        <end position="121"/>
    </location>
</feature>
<dbReference type="Proteomes" id="UP000469430">
    <property type="component" value="Unassembled WGS sequence"/>
</dbReference>
<feature type="transmembrane region" description="Helical" evidence="1">
    <location>
        <begin position="269"/>
        <end position="290"/>
    </location>
</feature>
<sequence>MYSESDVQSAVTAGAISAEAAQALRDHVARINASPAVDEEQFRLITGFNDIFVTIACLLVIFAAAAVGKPLPLAACSGIFVAIAAWAMAEAFTRKRRMALPSIVLLIAFVVGLGLAVLSGLEQAIPQHRLVEYYDYAGERQRYESWQHHPWQIAVMQIAAAAAAGIGALLHWRRFHVAITIAAAVAALTLFVLASVAALRNQPWDDNALIAPAALICGIGVFAYAMWWDMSDRARTTQRSDIAFWLHLVAAPLIAHPLFHWMGVTSGESISMVTAIGVLAIYVGFAAIALAVDRRALLVSALAYVLIALAQLFQLYGAVELNVALTALVIGSALLALSAWWQIIRRRIMQLFPESVQARLPPVG</sequence>
<evidence type="ECO:0000313" key="3">
    <source>
        <dbReference type="Proteomes" id="UP000469430"/>
    </source>
</evidence>
<proteinExistence type="predicted"/>
<feature type="transmembrane region" description="Helical" evidence="1">
    <location>
        <begin position="323"/>
        <end position="341"/>
    </location>
</feature>
<name>A0A6I4TTY3_9SPHN</name>
<keyword evidence="1" id="KW-0472">Membrane</keyword>
<dbReference type="OrthoDB" id="9770600at2"/>
<dbReference type="AlphaFoldDB" id="A0A6I4TTY3"/>
<feature type="transmembrane region" description="Helical" evidence="1">
    <location>
        <begin position="71"/>
        <end position="92"/>
    </location>
</feature>
<feature type="transmembrane region" description="Helical" evidence="1">
    <location>
        <begin position="177"/>
        <end position="197"/>
    </location>
</feature>
<gene>
    <name evidence="2" type="ORF">GRI97_06320</name>
</gene>
<accession>A0A6I4TTY3</accession>
<feature type="transmembrane region" description="Helical" evidence="1">
    <location>
        <begin position="297"/>
        <end position="317"/>
    </location>
</feature>
<keyword evidence="1" id="KW-1133">Transmembrane helix</keyword>
<comment type="caution">
    <text evidence="2">The sequence shown here is derived from an EMBL/GenBank/DDBJ whole genome shotgun (WGS) entry which is preliminary data.</text>
</comment>
<dbReference type="EMBL" id="WTYJ01000001">
    <property type="protein sequence ID" value="MXO98601.1"/>
    <property type="molecule type" value="Genomic_DNA"/>
</dbReference>
<feature type="transmembrane region" description="Helical" evidence="1">
    <location>
        <begin position="209"/>
        <end position="230"/>
    </location>
</feature>
<organism evidence="2 3">
    <name type="scientific">Croceibacterium xixiisoli</name>
    <dbReference type="NCBI Taxonomy" id="1476466"/>
    <lineage>
        <taxon>Bacteria</taxon>
        <taxon>Pseudomonadati</taxon>
        <taxon>Pseudomonadota</taxon>
        <taxon>Alphaproteobacteria</taxon>
        <taxon>Sphingomonadales</taxon>
        <taxon>Erythrobacteraceae</taxon>
        <taxon>Croceibacterium</taxon>
    </lineage>
</organism>
<feature type="transmembrane region" description="Helical" evidence="1">
    <location>
        <begin position="242"/>
        <end position="263"/>
    </location>
</feature>
<keyword evidence="1" id="KW-0812">Transmembrane</keyword>
<reference evidence="2 3" key="1">
    <citation type="submission" date="2019-12" db="EMBL/GenBank/DDBJ databases">
        <title>Genomic-based taxomic classification of the family Erythrobacteraceae.</title>
        <authorList>
            <person name="Xu L."/>
        </authorList>
    </citation>
    <scope>NUCLEOTIDE SEQUENCE [LARGE SCALE GENOMIC DNA]</scope>
    <source>
        <strain evidence="2 3">S36</strain>
    </source>
</reference>
<dbReference type="RefSeq" id="WP_161390222.1">
    <property type="nucleotide sequence ID" value="NZ_JBHSCP010000001.1"/>
</dbReference>
<evidence type="ECO:0000313" key="2">
    <source>
        <dbReference type="EMBL" id="MXO98601.1"/>
    </source>
</evidence>
<protein>
    <recommendedName>
        <fullName evidence="4">DUF2157 domain-containing protein</fullName>
    </recommendedName>
</protein>
<feature type="transmembrane region" description="Helical" evidence="1">
    <location>
        <begin position="44"/>
        <end position="65"/>
    </location>
</feature>
<evidence type="ECO:0000256" key="1">
    <source>
        <dbReference type="SAM" id="Phobius"/>
    </source>
</evidence>